<dbReference type="Gene3D" id="1.10.530.40">
    <property type="match status" value="1"/>
</dbReference>
<dbReference type="GO" id="GO:0031640">
    <property type="term" value="P:killing of cells of another organism"/>
    <property type="evidence" value="ECO:0007669"/>
    <property type="project" value="UniProtKB-KW"/>
</dbReference>
<evidence type="ECO:0000313" key="6">
    <source>
        <dbReference type="Proteomes" id="UP000813637"/>
    </source>
</evidence>
<dbReference type="InterPro" id="IPR033907">
    <property type="entry name" value="Endolysin_autolysin"/>
</dbReference>
<proteinExistence type="inferred from homology"/>
<reference evidence="5" key="2">
    <citation type="journal article" date="2021" name="Microorganisms">
        <title>Extensive Genome Exploration of Clostridium botulinum Group III Field Strains.</title>
        <authorList>
            <person name="Fillo S."/>
            <person name="Giordani F."/>
            <person name="Tonon E."/>
            <person name="Drigo I."/>
            <person name="Anselmo A."/>
            <person name="Fortunato A."/>
            <person name="Lista F."/>
            <person name="Bano L."/>
        </authorList>
    </citation>
    <scope>NUCLEOTIDE SEQUENCE</scope>
    <source>
        <strain evidence="5">IZSVe-TV_9877_3_12</strain>
    </source>
</reference>
<evidence type="ECO:0000313" key="5">
    <source>
        <dbReference type="EMBL" id="MCD3195241.1"/>
    </source>
</evidence>
<dbReference type="GO" id="GO:0009253">
    <property type="term" value="P:peptidoglycan catabolic process"/>
    <property type="evidence" value="ECO:0007669"/>
    <property type="project" value="InterPro"/>
</dbReference>
<dbReference type="GO" id="GO:0016998">
    <property type="term" value="P:cell wall macromolecule catabolic process"/>
    <property type="evidence" value="ECO:0007669"/>
    <property type="project" value="InterPro"/>
</dbReference>
<keyword evidence="3" id="KW-1035">Host cytoplasm</keyword>
<evidence type="ECO:0000256" key="2">
    <source>
        <dbReference type="ARBA" id="ARBA00022638"/>
    </source>
</evidence>
<evidence type="ECO:0000256" key="4">
    <source>
        <dbReference type="RuleBase" id="RU003788"/>
    </source>
</evidence>
<dbReference type="RefSeq" id="WP_120362216.1">
    <property type="nucleotide sequence ID" value="NZ_JAAMYB010000008.1"/>
</dbReference>
<dbReference type="EMBL" id="JAAMYB010000008">
    <property type="protein sequence ID" value="MCD3195241.1"/>
    <property type="molecule type" value="Genomic_DNA"/>
</dbReference>
<comment type="similarity">
    <text evidence="4">Belongs to the glycosyl hydrolase 24 family.</text>
</comment>
<dbReference type="EC" id="3.2.1.17" evidence="4"/>
<accession>A0A9Q3V8T6</accession>
<dbReference type="GO" id="GO:0042742">
    <property type="term" value="P:defense response to bacterium"/>
    <property type="evidence" value="ECO:0007669"/>
    <property type="project" value="UniProtKB-KW"/>
</dbReference>
<dbReference type="InterPro" id="IPR002196">
    <property type="entry name" value="Glyco_hydro_24"/>
</dbReference>
<evidence type="ECO:0000256" key="1">
    <source>
        <dbReference type="ARBA" id="ARBA00022529"/>
    </source>
</evidence>
<reference evidence="5" key="1">
    <citation type="submission" date="2020-02" db="EMBL/GenBank/DDBJ databases">
        <authorList>
            <person name="Fillo S."/>
            <person name="Giordani F."/>
            <person name="Tonon E."/>
            <person name="Drigo I."/>
            <person name="Anselmo A."/>
            <person name="Fortunato A."/>
            <person name="Bano L."/>
            <person name="Lista F."/>
        </authorList>
    </citation>
    <scope>NUCLEOTIDE SEQUENCE</scope>
    <source>
        <strain evidence="5">IZSVe-TV_9877_3_12</strain>
    </source>
</reference>
<organism evidence="5 6">
    <name type="scientific">Clostridium botulinum C</name>
    <dbReference type="NCBI Taxonomy" id="36828"/>
    <lineage>
        <taxon>Bacteria</taxon>
        <taxon>Bacillati</taxon>
        <taxon>Bacillota</taxon>
        <taxon>Clostridia</taxon>
        <taxon>Eubacteriales</taxon>
        <taxon>Clostridiaceae</taxon>
        <taxon>Clostridium</taxon>
    </lineage>
</organism>
<dbReference type="Proteomes" id="UP000813637">
    <property type="component" value="Unassembled WGS sequence"/>
</dbReference>
<keyword evidence="4" id="KW-0326">Glycosidase</keyword>
<dbReference type="PANTHER" id="PTHR38107:SF3">
    <property type="entry name" value="LYSOZYME RRRD-RELATED"/>
    <property type="match status" value="1"/>
</dbReference>
<dbReference type="GeneID" id="66320124"/>
<keyword evidence="4" id="KW-0378">Hydrolase</keyword>
<evidence type="ECO:0000256" key="3">
    <source>
        <dbReference type="ARBA" id="ARBA00023200"/>
    </source>
</evidence>
<dbReference type="Pfam" id="PF00959">
    <property type="entry name" value="Phage_lysozyme"/>
    <property type="match status" value="1"/>
</dbReference>
<dbReference type="InterPro" id="IPR051018">
    <property type="entry name" value="Bacteriophage_GH24"/>
</dbReference>
<dbReference type="CDD" id="cd00737">
    <property type="entry name" value="lyz_endolysin_autolysin"/>
    <property type="match status" value="1"/>
</dbReference>
<dbReference type="InterPro" id="IPR023347">
    <property type="entry name" value="Lysozyme_dom_sf"/>
</dbReference>
<comment type="caution">
    <text evidence="5">The sequence shown here is derived from an EMBL/GenBank/DDBJ whole genome shotgun (WGS) entry which is preliminary data.</text>
</comment>
<dbReference type="InterPro" id="IPR023346">
    <property type="entry name" value="Lysozyme-like_dom_sf"/>
</dbReference>
<dbReference type="AlphaFoldDB" id="A0A9Q3V8T6"/>
<gene>
    <name evidence="5" type="ORF">G8S53_08095</name>
</gene>
<comment type="catalytic activity">
    <reaction evidence="4">
        <text>Hydrolysis of (1-&gt;4)-beta-linkages between N-acetylmuramic acid and N-acetyl-D-glucosamine residues in a peptidoglycan and between N-acetyl-D-glucosamine residues in chitodextrins.</text>
        <dbReference type="EC" id="3.2.1.17"/>
    </reaction>
</comment>
<dbReference type="PANTHER" id="PTHR38107">
    <property type="match status" value="1"/>
</dbReference>
<dbReference type="GO" id="GO:0003796">
    <property type="term" value="F:lysozyme activity"/>
    <property type="evidence" value="ECO:0007669"/>
    <property type="project" value="UniProtKB-EC"/>
</dbReference>
<sequence length="108" mass="12559">MIFEEATRALKEEINDCANKIKKSLNSKGVNLNQHQFDALCSFAYNCGYPKLLNSTLYKRICAGVRDSSLKSNFEAYKKVGNKVCQGLLNRRRDEYEMFMYGDYKRNH</sequence>
<dbReference type="SUPFAM" id="SSF53955">
    <property type="entry name" value="Lysozyme-like"/>
    <property type="match status" value="1"/>
</dbReference>
<name>A0A9Q3V8T6_CLOBO</name>
<protein>
    <recommendedName>
        <fullName evidence="4">Lysozyme</fullName>
        <ecNumber evidence="4">3.2.1.17</ecNumber>
    </recommendedName>
</protein>
<keyword evidence="2 4" id="KW-0081">Bacteriolytic enzyme</keyword>
<keyword evidence="1 4" id="KW-0929">Antimicrobial</keyword>